<dbReference type="SUPFAM" id="SSF55729">
    <property type="entry name" value="Acyl-CoA N-acyltransferases (Nat)"/>
    <property type="match status" value="1"/>
</dbReference>
<comment type="similarity">
    <text evidence="3">Belongs to the acetyltransferase family. NAA40 subfamily.</text>
</comment>
<evidence type="ECO:0000256" key="3">
    <source>
        <dbReference type="ARBA" id="ARBA00008870"/>
    </source>
</evidence>
<dbReference type="GO" id="GO:0005634">
    <property type="term" value="C:nucleus"/>
    <property type="evidence" value="ECO:0007669"/>
    <property type="project" value="UniProtKB-SubCell"/>
</dbReference>
<dbReference type="PROSITE" id="PS51186">
    <property type="entry name" value="GNAT"/>
    <property type="match status" value="1"/>
</dbReference>
<evidence type="ECO:0000259" key="12">
    <source>
        <dbReference type="PROSITE" id="PS51186"/>
    </source>
</evidence>
<keyword evidence="6" id="KW-0963">Cytoplasm</keyword>
<feature type="domain" description="N-acetyltransferase" evidence="12">
    <location>
        <begin position="19"/>
        <end position="160"/>
    </location>
</feature>
<accession>A0AAW2H907</accession>
<evidence type="ECO:0000256" key="7">
    <source>
        <dbReference type="ARBA" id="ARBA00022679"/>
    </source>
</evidence>
<evidence type="ECO:0000256" key="4">
    <source>
        <dbReference type="ARBA" id="ARBA00012950"/>
    </source>
</evidence>
<dbReference type="EMBL" id="JARGDH010000006">
    <property type="protein sequence ID" value="KAL0266170.1"/>
    <property type="molecule type" value="Genomic_DNA"/>
</dbReference>
<dbReference type="PANTHER" id="PTHR20531">
    <property type="entry name" value="N-ALPHA-ACETYLTRANSFERASE 40"/>
    <property type="match status" value="1"/>
</dbReference>
<name>A0AAW2H907_9NEOP</name>
<reference evidence="13" key="1">
    <citation type="journal article" date="2024" name="Gigascience">
        <title>Chromosome-level genome of the poultry shaft louse Menopon gallinae provides insight into the host-switching and adaptive evolution of parasitic lice.</title>
        <authorList>
            <person name="Xu Y."/>
            <person name="Ma L."/>
            <person name="Liu S."/>
            <person name="Liang Y."/>
            <person name="Liu Q."/>
            <person name="He Z."/>
            <person name="Tian L."/>
            <person name="Duan Y."/>
            <person name="Cai W."/>
            <person name="Li H."/>
            <person name="Song F."/>
        </authorList>
    </citation>
    <scope>NUCLEOTIDE SEQUENCE</scope>
    <source>
        <strain evidence="13">Cailab_2023a</strain>
    </source>
</reference>
<dbReference type="Gene3D" id="3.40.630.30">
    <property type="match status" value="1"/>
</dbReference>
<comment type="caution">
    <text evidence="13">The sequence shown here is derived from an EMBL/GenBank/DDBJ whole genome shotgun (WGS) entry which is preliminary data.</text>
</comment>
<proteinExistence type="inferred from homology"/>
<keyword evidence="7" id="KW-0808">Transferase</keyword>
<dbReference type="GO" id="GO:0005737">
    <property type="term" value="C:cytoplasm"/>
    <property type="evidence" value="ECO:0007669"/>
    <property type="project" value="UniProtKB-SubCell"/>
</dbReference>
<dbReference type="InterPro" id="IPR000182">
    <property type="entry name" value="GNAT_dom"/>
</dbReference>
<dbReference type="GO" id="GO:0043998">
    <property type="term" value="F:histone H2A acetyltransferase activity"/>
    <property type="evidence" value="ECO:0007669"/>
    <property type="project" value="InterPro"/>
</dbReference>
<dbReference type="Pfam" id="PF00583">
    <property type="entry name" value="Acetyltransf_1"/>
    <property type="match status" value="1"/>
</dbReference>
<dbReference type="AlphaFoldDB" id="A0AAW2H907"/>
<comment type="catalytic activity">
    <reaction evidence="11">
        <text>N-terminal L-seryl-[histone H4] + acetyl-CoA = N-terminal N(alpha)-acetyl-L-seryl-[histone H4] + CoA + H(+)</text>
        <dbReference type="Rhea" id="RHEA:50596"/>
        <dbReference type="Rhea" id="RHEA-COMP:12740"/>
        <dbReference type="Rhea" id="RHEA-COMP:12743"/>
        <dbReference type="ChEBI" id="CHEBI:15378"/>
        <dbReference type="ChEBI" id="CHEBI:57287"/>
        <dbReference type="ChEBI" id="CHEBI:57288"/>
        <dbReference type="ChEBI" id="CHEBI:64738"/>
        <dbReference type="ChEBI" id="CHEBI:83690"/>
        <dbReference type="EC" id="2.3.1.257"/>
    </reaction>
</comment>
<protein>
    <recommendedName>
        <fullName evidence="5">N-alpha-acetyltransferase 40</fullName>
        <ecNumber evidence="4">2.3.1.257</ecNumber>
    </recommendedName>
</protein>
<comment type="catalytic activity">
    <reaction evidence="10">
        <text>N-terminal L-seryl-[histone H2A] + acetyl-CoA = N-terminal N(alpha)-acetyl-L-seryl-[histone H2A] + CoA + H(+)</text>
        <dbReference type="Rhea" id="RHEA:50600"/>
        <dbReference type="Rhea" id="RHEA-COMP:12742"/>
        <dbReference type="Rhea" id="RHEA-COMP:12744"/>
        <dbReference type="ChEBI" id="CHEBI:15378"/>
        <dbReference type="ChEBI" id="CHEBI:57287"/>
        <dbReference type="ChEBI" id="CHEBI:57288"/>
        <dbReference type="ChEBI" id="CHEBI:64738"/>
        <dbReference type="ChEBI" id="CHEBI:83690"/>
        <dbReference type="EC" id="2.3.1.257"/>
    </reaction>
</comment>
<evidence type="ECO:0000256" key="6">
    <source>
        <dbReference type="ARBA" id="ARBA00022490"/>
    </source>
</evidence>
<evidence type="ECO:0000256" key="11">
    <source>
        <dbReference type="ARBA" id="ARBA00049524"/>
    </source>
</evidence>
<dbReference type="GO" id="GO:1990189">
    <property type="term" value="F:protein N-terminal-serine acetyltransferase activity"/>
    <property type="evidence" value="ECO:0007669"/>
    <property type="project" value="UniProtKB-EC"/>
</dbReference>
<evidence type="ECO:0000313" key="13">
    <source>
        <dbReference type="EMBL" id="KAL0266170.1"/>
    </source>
</evidence>
<dbReference type="PANTHER" id="PTHR20531:SF1">
    <property type="entry name" value="N-ALPHA-ACETYLTRANSFERASE 40"/>
    <property type="match status" value="1"/>
</dbReference>
<evidence type="ECO:0000256" key="1">
    <source>
        <dbReference type="ARBA" id="ARBA00004123"/>
    </source>
</evidence>
<gene>
    <name evidence="13" type="ORF">PYX00_011887</name>
</gene>
<keyword evidence="9" id="KW-0012">Acyltransferase</keyword>
<sequence>MKTCAPAEDSKDDRAQRIVPIRPSRRLIDWAVTLTVENIKPYVRNGCLWFAKSRSLKNRKTMFVFAFEESAPIGFCAFRLEGRTCFVYEIHVHPGHRSRQVGTRMLDCVSDHVVGKAEDIALQVHKDNKRAEAFYARYGFVHDHAPEVPSNYNTMRMPLSERTPGCSLHTRITQKYMAHIPWMGSFDDISEFIRIETERAKNAEALKTLARRNTASAHVSFNSHSFPEQNAREHAAASLYVFEEVLLHNAEKLAADVVCEVEKTEDSMPGTDTPQDARGLAAEVATNIPFSGTFISKVFRAAEESNIFEKIREDERSVPLSTQREMTMEINKRLSQVSTEKTHLDKIHVLLKRHSGFSIFVKLFVHKILDQGRLQVTKHPKSYIAYSYIFCTFYSREMMNYFRIKLFTLNAEPLYGVYSTYFGILKLKQNVKEAHAFIASVTGACPSRLSGEVVEWFLTILGSMLATKIPAEFSEVCRAIEHNMLHRLENRACAERIKSATSSLKRAVQ</sequence>
<keyword evidence="8" id="KW-0539">Nucleus</keyword>
<dbReference type="EC" id="2.3.1.257" evidence="4"/>
<comment type="subcellular location">
    <subcellularLocation>
        <location evidence="2">Cytoplasm</location>
    </subcellularLocation>
    <subcellularLocation>
        <location evidence="1">Nucleus</location>
    </subcellularLocation>
</comment>
<evidence type="ECO:0000256" key="8">
    <source>
        <dbReference type="ARBA" id="ARBA00023242"/>
    </source>
</evidence>
<organism evidence="13">
    <name type="scientific">Menopon gallinae</name>
    <name type="common">poultry shaft louse</name>
    <dbReference type="NCBI Taxonomy" id="328185"/>
    <lineage>
        <taxon>Eukaryota</taxon>
        <taxon>Metazoa</taxon>
        <taxon>Ecdysozoa</taxon>
        <taxon>Arthropoda</taxon>
        <taxon>Hexapoda</taxon>
        <taxon>Insecta</taxon>
        <taxon>Pterygota</taxon>
        <taxon>Neoptera</taxon>
        <taxon>Paraneoptera</taxon>
        <taxon>Psocodea</taxon>
        <taxon>Troctomorpha</taxon>
        <taxon>Phthiraptera</taxon>
        <taxon>Amblycera</taxon>
        <taxon>Menoponidae</taxon>
        <taxon>Menopon</taxon>
    </lineage>
</organism>
<dbReference type="InterPro" id="IPR016181">
    <property type="entry name" value="Acyl_CoA_acyltransferase"/>
</dbReference>
<evidence type="ECO:0000256" key="9">
    <source>
        <dbReference type="ARBA" id="ARBA00023315"/>
    </source>
</evidence>
<evidence type="ECO:0000256" key="5">
    <source>
        <dbReference type="ARBA" id="ARBA00015043"/>
    </source>
</evidence>
<dbReference type="CDD" id="cd04301">
    <property type="entry name" value="NAT_SF"/>
    <property type="match status" value="1"/>
</dbReference>
<evidence type="ECO:0000256" key="10">
    <source>
        <dbReference type="ARBA" id="ARBA00047821"/>
    </source>
</evidence>
<evidence type="ECO:0000256" key="2">
    <source>
        <dbReference type="ARBA" id="ARBA00004496"/>
    </source>
</evidence>
<dbReference type="InterPro" id="IPR039949">
    <property type="entry name" value="NAA40"/>
</dbReference>
<dbReference type="GO" id="GO:0010485">
    <property type="term" value="F:histone H4 acetyltransferase activity"/>
    <property type="evidence" value="ECO:0007669"/>
    <property type="project" value="InterPro"/>
</dbReference>